<dbReference type="CDD" id="cd22191">
    <property type="entry name" value="DPBB_RlpA_EXP_N-like"/>
    <property type="match status" value="1"/>
</dbReference>
<evidence type="ECO:0000313" key="4">
    <source>
        <dbReference type="Proteomes" id="UP000620124"/>
    </source>
</evidence>
<reference evidence="3" key="1">
    <citation type="submission" date="2020-05" db="EMBL/GenBank/DDBJ databases">
        <title>Mycena genomes resolve the evolution of fungal bioluminescence.</title>
        <authorList>
            <person name="Tsai I.J."/>
        </authorList>
    </citation>
    <scope>NUCLEOTIDE SEQUENCE</scope>
    <source>
        <strain evidence="3">CCC161011</strain>
    </source>
</reference>
<dbReference type="InterPro" id="IPR009009">
    <property type="entry name" value="RlpA-like_DPBB"/>
</dbReference>
<dbReference type="PANTHER" id="PTHR31836:SF28">
    <property type="entry name" value="SRCR DOMAIN-CONTAINING PROTEIN-RELATED"/>
    <property type="match status" value="1"/>
</dbReference>
<evidence type="ECO:0000313" key="3">
    <source>
        <dbReference type="EMBL" id="KAF7365952.1"/>
    </source>
</evidence>
<dbReference type="SUPFAM" id="SSF50685">
    <property type="entry name" value="Barwin-like endoglucanases"/>
    <property type="match status" value="1"/>
</dbReference>
<dbReference type="EMBL" id="JACAZI010000003">
    <property type="protein sequence ID" value="KAF7365952.1"/>
    <property type="molecule type" value="Genomic_DNA"/>
</dbReference>
<dbReference type="Pfam" id="PF03330">
    <property type="entry name" value="DPBB_1"/>
    <property type="match status" value="1"/>
</dbReference>
<keyword evidence="4" id="KW-1185">Reference proteome</keyword>
<dbReference type="Proteomes" id="UP000620124">
    <property type="component" value="Unassembled WGS sequence"/>
</dbReference>
<evidence type="ECO:0000256" key="1">
    <source>
        <dbReference type="ARBA" id="ARBA00022729"/>
    </source>
</evidence>
<feature type="domain" description="RlpA-like protein double-psi beta-barrel" evidence="2">
    <location>
        <begin position="57"/>
        <end position="147"/>
    </location>
</feature>
<dbReference type="PANTHER" id="PTHR31836">
    <property type="match status" value="1"/>
</dbReference>
<dbReference type="InterPro" id="IPR036908">
    <property type="entry name" value="RlpA-like_sf"/>
</dbReference>
<gene>
    <name evidence="3" type="ORF">MVEN_00470600</name>
</gene>
<accession>A0A8H7DAU3</accession>
<dbReference type="InterPro" id="IPR051477">
    <property type="entry name" value="Expansin_CellWall"/>
</dbReference>
<comment type="caution">
    <text evidence="3">The sequence shown here is derived from an EMBL/GenBank/DDBJ whole genome shotgun (WGS) entry which is preliminary data.</text>
</comment>
<organism evidence="3 4">
    <name type="scientific">Mycena venus</name>
    <dbReference type="NCBI Taxonomy" id="2733690"/>
    <lineage>
        <taxon>Eukaryota</taxon>
        <taxon>Fungi</taxon>
        <taxon>Dikarya</taxon>
        <taxon>Basidiomycota</taxon>
        <taxon>Agaricomycotina</taxon>
        <taxon>Agaricomycetes</taxon>
        <taxon>Agaricomycetidae</taxon>
        <taxon>Agaricales</taxon>
        <taxon>Marasmiineae</taxon>
        <taxon>Mycenaceae</taxon>
        <taxon>Mycena</taxon>
    </lineage>
</organism>
<keyword evidence="1" id="KW-0732">Signal</keyword>
<proteinExistence type="predicted"/>
<name>A0A8H7DAU3_9AGAR</name>
<sequence>MCSPSTAIFKLTTPAYLLMHFSASFLSLVAAFLAVGVKATPAASPEAALNARTTIFSGDATWYDPDGNVGACGAPMQNSDFIVALSSAHYHDGAHCWQHLDVEYNGKHIDVTIGDLCPGCGTEDIDLSQGAFAALADLGLGRIPVQWHFK</sequence>
<evidence type="ECO:0000259" key="2">
    <source>
        <dbReference type="Pfam" id="PF03330"/>
    </source>
</evidence>
<dbReference type="OrthoDB" id="623670at2759"/>
<dbReference type="AlphaFoldDB" id="A0A8H7DAU3"/>
<dbReference type="Gene3D" id="2.40.40.10">
    <property type="entry name" value="RlpA-like domain"/>
    <property type="match status" value="1"/>
</dbReference>
<protein>
    <submittedName>
        <fullName evidence="3">Riboflavin-aldehyde forming enzyme</fullName>
    </submittedName>
</protein>